<reference evidence="3 4" key="1">
    <citation type="journal article" date="2018" name="Front. Microbiol.">
        <title>Genome-Wide Analysis of Corynespora cassiicola Leaf Fall Disease Putative Effectors.</title>
        <authorList>
            <person name="Lopez D."/>
            <person name="Ribeiro S."/>
            <person name="Label P."/>
            <person name="Fumanal B."/>
            <person name="Venisse J.S."/>
            <person name="Kohler A."/>
            <person name="de Oliveira R.R."/>
            <person name="Labutti K."/>
            <person name="Lipzen A."/>
            <person name="Lail K."/>
            <person name="Bauer D."/>
            <person name="Ohm R.A."/>
            <person name="Barry K.W."/>
            <person name="Spatafora J."/>
            <person name="Grigoriev I.V."/>
            <person name="Martin F.M."/>
            <person name="Pujade-Renaud V."/>
        </authorList>
    </citation>
    <scope>NUCLEOTIDE SEQUENCE [LARGE SCALE GENOMIC DNA]</scope>
    <source>
        <strain evidence="3 4">Philippines</strain>
    </source>
</reference>
<keyword evidence="2" id="KW-0812">Transmembrane</keyword>
<feature type="transmembrane region" description="Helical" evidence="2">
    <location>
        <begin position="27"/>
        <end position="49"/>
    </location>
</feature>
<evidence type="ECO:0000256" key="2">
    <source>
        <dbReference type="SAM" id="Phobius"/>
    </source>
</evidence>
<feature type="transmembrane region" description="Helical" evidence="2">
    <location>
        <begin position="173"/>
        <end position="193"/>
    </location>
</feature>
<keyword evidence="4" id="KW-1185">Reference proteome</keyword>
<feature type="transmembrane region" description="Helical" evidence="2">
    <location>
        <begin position="250"/>
        <end position="270"/>
    </location>
</feature>
<feature type="transmembrane region" description="Helical" evidence="2">
    <location>
        <begin position="214"/>
        <end position="238"/>
    </location>
</feature>
<organism evidence="3 4">
    <name type="scientific">Corynespora cassiicola Philippines</name>
    <dbReference type="NCBI Taxonomy" id="1448308"/>
    <lineage>
        <taxon>Eukaryota</taxon>
        <taxon>Fungi</taxon>
        <taxon>Dikarya</taxon>
        <taxon>Ascomycota</taxon>
        <taxon>Pezizomycotina</taxon>
        <taxon>Dothideomycetes</taxon>
        <taxon>Pleosporomycetidae</taxon>
        <taxon>Pleosporales</taxon>
        <taxon>Corynesporascaceae</taxon>
        <taxon>Corynespora</taxon>
    </lineage>
</organism>
<feature type="transmembrane region" description="Helical" evidence="2">
    <location>
        <begin position="114"/>
        <end position="134"/>
    </location>
</feature>
<keyword evidence="2" id="KW-0472">Membrane</keyword>
<keyword evidence="2" id="KW-1133">Transmembrane helix</keyword>
<feature type="transmembrane region" description="Helical" evidence="2">
    <location>
        <begin position="146"/>
        <end position="167"/>
    </location>
</feature>
<evidence type="ECO:0000313" key="3">
    <source>
        <dbReference type="EMBL" id="PSN71415.1"/>
    </source>
</evidence>
<evidence type="ECO:0000256" key="1">
    <source>
        <dbReference type="SAM" id="MobiDB-lite"/>
    </source>
</evidence>
<evidence type="ECO:0008006" key="5">
    <source>
        <dbReference type="Google" id="ProtNLM"/>
    </source>
</evidence>
<protein>
    <recommendedName>
        <fullName evidence="5">TLC domain-containing protein</fullName>
    </recommendedName>
</protein>
<evidence type="ECO:0000313" key="4">
    <source>
        <dbReference type="Proteomes" id="UP000240883"/>
    </source>
</evidence>
<accession>A0A2T2P158</accession>
<dbReference type="AlphaFoldDB" id="A0A2T2P158"/>
<feature type="transmembrane region" description="Helical" evidence="2">
    <location>
        <begin position="81"/>
        <end position="102"/>
    </location>
</feature>
<dbReference type="Proteomes" id="UP000240883">
    <property type="component" value="Unassembled WGS sequence"/>
</dbReference>
<dbReference type="EMBL" id="KZ678131">
    <property type="protein sequence ID" value="PSN71415.1"/>
    <property type="molecule type" value="Genomic_DNA"/>
</dbReference>
<proteinExistence type="predicted"/>
<name>A0A2T2P158_CORCC</name>
<feature type="region of interest" description="Disordered" evidence="1">
    <location>
        <begin position="283"/>
        <end position="305"/>
    </location>
</feature>
<gene>
    <name evidence="3" type="ORF">BS50DRAFT_608307</name>
</gene>
<sequence>MGAEREIHPDFDRPHVALLVNEAISKLAPFSALILTIVLMIFFFVRYYIFESFLMRKYYGETYLQLNEVNRRGFVNHHIAGGAKIVMLVVCIYPFIAVTFGTSTMHSSFAGSSIVTMGDILIIVNQIFIAMYIFELFFRAKLSPVAVCHHVGAVMIAQSAVAIGLNWEHERDATIEFILCFVWGAFDIVAEFWPHVAIVLYRVYPNDHKFLIKVFRFSCISTFAGTVIETITVMWLFGSLWSRWTLPFRVVTPILHIVFSAAQIWGSWNFRCMWVKQKKLLREQEKDEEQSTQAVATSPYRRPEK</sequence>
<dbReference type="OrthoDB" id="10010954at2759"/>